<accession>A0A6M1T225</accession>
<evidence type="ECO:0000313" key="5">
    <source>
        <dbReference type="Proteomes" id="UP000479132"/>
    </source>
</evidence>
<dbReference type="Proteomes" id="UP000479132">
    <property type="component" value="Unassembled WGS sequence"/>
</dbReference>
<dbReference type="InterPro" id="IPR001034">
    <property type="entry name" value="DeoR_HTH"/>
</dbReference>
<protein>
    <submittedName>
        <fullName evidence="4">DeoR family transcriptional regulator</fullName>
    </submittedName>
</protein>
<evidence type="ECO:0000313" key="4">
    <source>
        <dbReference type="EMBL" id="NGP90118.1"/>
    </source>
</evidence>
<keyword evidence="2" id="KW-0804">Transcription</keyword>
<dbReference type="InterPro" id="IPR036388">
    <property type="entry name" value="WH-like_DNA-bd_sf"/>
</dbReference>
<comment type="caution">
    <text evidence="4">The sequence shown here is derived from an EMBL/GenBank/DDBJ whole genome shotgun (WGS) entry which is preliminary data.</text>
</comment>
<dbReference type="InterPro" id="IPR036390">
    <property type="entry name" value="WH_DNA-bd_sf"/>
</dbReference>
<sequence>MVTGSKKEIIDLVKRKGTLSIDEAVAQIDLAKTTLREHFLQLERDGYVEREYVRSGPGRPSLQYQLTPKGNSLFPSSESALIRSIIKYLKENDKEELVEDFFEDFWQQRLHSAQDRIDQSSAENMESKLKVLMAMLEEEGFMPEIELDAEEEALEIKECNCPFSEVIKETRLPCQLEEMFYKKLFNEAAERTTYIAEGDHACTYDIPITEEKGS</sequence>
<dbReference type="AlphaFoldDB" id="A0A6M1T225"/>
<feature type="domain" description="HTH deoR-type" evidence="3">
    <location>
        <begin position="7"/>
        <end position="52"/>
    </location>
</feature>
<reference evidence="4 5" key="1">
    <citation type="submission" date="2020-02" db="EMBL/GenBank/DDBJ databases">
        <title>Aliifodinibius halophilus 2W32, complete genome.</title>
        <authorList>
            <person name="Li Y."/>
            <person name="Wu S."/>
        </authorList>
    </citation>
    <scope>NUCLEOTIDE SEQUENCE [LARGE SCALE GENOMIC DNA]</scope>
    <source>
        <strain evidence="4 5">2W32</strain>
    </source>
</reference>
<dbReference type="EMBL" id="JAALLS010000035">
    <property type="protein sequence ID" value="NGP90118.1"/>
    <property type="molecule type" value="Genomic_DNA"/>
</dbReference>
<evidence type="ECO:0000259" key="3">
    <source>
        <dbReference type="Pfam" id="PF08220"/>
    </source>
</evidence>
<evidence type="ECO:0000256" key="2">
    <source>
        <dbReference type="ARBA" id="ARBA00023163"/>
    </source>
</evidence>
<keyword evidence="5" id="KW-1185">Reference proteome</keyword>
<organism evidence="4 5">
    <name type="scientific">Fodinibius halophilus</name>
    <dbReference type="NCBI Taxonomy" id="1736908"/>
    <lineage>
        <taxon>Bacteria</taxon>
        <taxon>Pseudomonadati</taxon>
        <taxon>Balneolota</taxon>
        <taxon>Balneolia</taxon>
        <taxon>Balneolales</taxon>
        <taxon>Balneolaceae</taxon>
        <taxon>Fodinibius</taxon>
    </lineage>
</organism>
<proteinExistence type="predicted"/>
<dbReference type="GO" id="GO:0003700">
    <property type="term" value="F:DNA-binding transcription factor activity"/>
    <property type="evidence" value="ECO:0007669"/>
    <property type="project" value="InterPro"/>
</dbReference>
<name>A0A6M1T225_9BACT</name>
<dbReference type="RefSeq" id="WP_165271345.1">
    <property type="nucleotide sequence ID" value="NZ_JAALLS010000035.1"/>
</dbReference>
<dbReference type="Gene3D" id="1.10.10.10">
    <property type="entry name" value="Winged helix-like DNA-binding domain superfamily/Winged helix DNA-binding domain"/>
    <property type="match status" value="1"/>
</dbReference>
<evidence type="ECO:0000256" key="1">
    <source>
        <dbReference type="ARBA" id="ARBA00023015"/>
    </source>
</evidence>
<dbReference type="Pfam" id="PF08220">
    <property type="entry name" value="HTH_DeoR"/>
    <property type="match status" value="1"/>
</dbReference>
<dbReference type="SUPFAM" id="SSF46785">
    <property type="entry name" value="Winged helix' DNA-binding domain"/>
    <property type="match status" value="1"/>
</dbReference>
<keyword evidence="1" id="KW-0805">Transcription regulation</keyword>
<gene>
    <name evidence="4" type="ORF">G3569_17300</name>
</gene>